<name>A6KH87_RAT</name>
<dbReference type="AlphaFoldDB" id="A6KH87"/>
<proteinExistence type="predicted"/>
<evidence type="ECO:0000313" key="2">
    <source>
        <dbReference type="Proteomes" id="UP000234681"/>
    </source>
</evidence>
<evidence type="ECO:0000313" key="1">
    <source>
        <dbReference type="EMBL" id="EDM14316.1"/>
    </source>
</evidence>
<dbReference type="Proteomes" id="UP000234681">
    <property type="component" value="Chromosome 15"/>
</dbReference>
<reference evidence="1 2" key="1">
    <citation type="submission" date="2005-07" db="EMBL/GenBank/DDBJ databases">
        <authorList>
            <person name="Mural R.J."/>
            <person name="Li P.W."/>
            <person name="Adams M.D."/>
            <person name="Amanatides P.G."/>
            <person name="Baden-Tillson H."/>
            <person name="Barnstead M."/>
            <person name="Chin S.H."/>
            <person name="Dew I."/>
            <person name="Evans C.A."/>
            <person name="Ferriera S."/>
            <person name="Flanigan M."/>
            <person name="Fosler C."/>
            <person name="Glodek A."/>
            <person name="Gu Z."/>
            <person name="Holt R.A."/>
            <person name="Jennings D."/>
            <person name="Kraft C.L."/>
            <person name="Lu F."/>
            <person name="Nguyen T."/>
            <person name="Nusskern D.R."/>
            <person name="Pfannkoch C.M."/>
            <person name="Sitter C."/>
            <person name="Sutton G.G."/>
            <person name="Venter J.C."/>
            <person name="Wang Z."/>
            <person name="Woodage T."/>
            <person name="Zheng X.H."/>
            <person name="Zhong F."/>
        </authorList>
    </citation>
    <scope>NUCLEOTIDE SEQUENCE [LARGE SCALE GENOMIC DNA]</scope>
    <source>
        <strain>BN</strain>
        <strain evidence="2">Sprague-Dawley</strain>
    </source>
</reference>
<protein>
    <submittedName>
        <fullName evidence="1">RCG23376</fullName>
    </submittedName>
</protein>
<dbReference type="EMBL" id="CH474049">
    <property type="protein sequence ID" value="EDM14316.1"/>
    <property type="molecule type" value="Genomic_DNA"/>
</dbReference>
<organism evidence="1 2">
    <name type="scientific">Rattus norvegicus</name>
    <name type="common">Rat</name>
    <dbReference type="NCBI Taxonomy" id="10116"/>
    <lineage>
        <taxon>Eukaryota</taxon>
        <taxon>Metazoa</taxon>
        <taxon>Chordata</taxon>
        <taxon>Craniata</taxon>
        <taxon>Vertebrata</taxon>
        <taxon>Euteleostomi</taxon>
        <taxon>Mammalia</taxon>
        <taxon>Eutheria</taxon>
        <taxon>Euarchontoglires</taxon>
        <taxon>Glires</taxon>
        <taxon>Rodentia</taxon>
        <taxon>Myomorpha</taxon>
        <taxon>Muroidea</taxon>
        <taxon>Muridae</taxon>
        <taxon>Murinae</taxon>
        <taxon>Rattus</taxon>
    </lineage>
</organism>
<sequence length="24" mass="2547">MCWPEVPADFPGAAMGLKGSKLLK</sequence>
<accession>A6KH87</accession>
<gene>
    <name evidence="1" type="ORF">rCG_23376</name>
</gene>